<protein>
    <recommendedName>
        <fullName evidence="4">Low temperature requirement protein A</fullName>
    </recommendedName>
</protein>
<keyword evidence="3" id="KW-1185">Reference proteome</keyword>
<accession>A0A7K0CD55</accession>
<feature type="transmembrane region" description="Helical" evidence="1">
    <location>
        <begin position="335"/>
        <end position="368"/>
    </location>
</feature>
<dbReference type="Proteomes" id="UP000466345">
    <property type="component" value="Unassembled WGS sequence"/>
</dbReference>
<evidence type="ECO:0000256" key="1">
    <source>
        <dbReference type="SAM" id="Phobius"/>
    </source>
</evidence>
<feature type="transmembrane region" description="Helical" evidence="1">
    <location>
        <begin position="167"/>
        <end position="184"/>
    </location>
</feature>
<dbReference type="PANTHER" id="PTHR36840">
    <property type="entry name" value="BLL5714 PROTEIN"/>
    <property type="match status" value="1"/>
</dbReference>
<feature type="transmembrane region" description="Helical" evidence="1">
    <location>
        <begin position="230"/>
        <end position="251"/>
    </location>
</feature>
<reference evidence="2 3" key="1">
    <citation type="submission" date="2019-10" db="EMBL/GenBank/DDBJ databases">
        <title>Streptomyces smaragdinus sp. nov. and Streptomyces fabii sp. nov., isolated from the gut of fungus growing-termite Macrotermes natalensis.</title>
        <authorList>
            <person name="Schwitalla J."/>
            <person name="Benndorf R."/>
            <person name="Martin K."/>
            <person name="De Beer W."/>
            <person name="Kaster A.-K."/>
            <person name="Vollmers J."/>
            <person name="Poulsen M."/>
            <person name="Beemelmanns C."/>
        </authorList>
    </citation>
    <scope>NUCLEOTIDE SEQUENCE [LARGE SCALE GENOMIC DNA]</scope>
    <source>
        <strain evidence="2 3">RB5</strain>
    </source>
</reference>
<evidence type="ECO:0000313" key="3">
    <source>
        <dbReference type="Proteomes" id="UP000466345"/>
    </source>
</evidence>
<comment type="caution">
    <text evidence="2">The sequence shown here is derived from an EMBL/GenBank/DDBJ whole genome shotgun (WGS) entry which is preliminary data.</text>
</comment>
<organism evidence="2 3">
    <name type="scientific">Streptomyces smaragdinus</name>
    <dbReference type="NCBI Taxonomy" id="2585196"/>
    <lineage>
        <taxon>Bacteria</taxon>
        <taxon>Bacillati</taxon>
        <taxon>Actinomycetota</taxon>
        <taxon>Actinomycetes</taxon>
        <taxon>Kitasatosporales</taxon>
        <taxon>Streptomycetaceae</taxon>
        <taxon>Streptomyces</taxon>
    </lineage>
</organism>
<name>A0A7K0CD55_9ACTN</name>
<feature type="transmembrane region" description="Helical" evidence="1">
    <location>
        <begin position="51"/>
        <end position="72"/>
    </location>
</feature>
<feature type="transmembrane region" description="Helical" evidence="1">
    <location>
        <begin position="204"/>
        <end position="224"/>
    </location>
</feature>
<keyword evidence="1" id="KW-0812">Transmembrane</keyword>
<feature type="transmembrane region" description="Helical" evidence="1">
    <location>
        <begin position="271"/>
        <end position="291"/>
    </location>
</feature>
<feature type="transmembrane region" description="Helical" evidence="1">
    <location>
        <begin position="84"/>
        <end position="103"/>
    </location>
</feature>
<dbReference type="OrthoDB" id="7698234at2"/>
<dbReference type="Pfam" id="PF06772">
    <property type="entry name" value="LtrA"/>
    <property type="match status" value="1"/>
</dbReference>
<feature type="transmembrane region" description="Helical" evidence="1">
    <location>
        <begin position="140"/>
        <end position="161"/>
    </location>
</feature>
<evidence type="ECO:0008006" key="4">
    <source>
        <dbReference type="Google" id="ProtNLM"/>
    </source>
</evidence>
<dbReference type="InterPro" id="IPR010640">
    <property type="entry name" value="Low_temperature_requirement_A"/>
</dbReference>
<evidence type="ECO:0000313" key="2">
    <source>
        <dbReference type="EMBL" id="MQY11391.1"/>
    </source>
</evidence>
<feature type="transmembrane region" description="Helical" evidence="1">
    <location>
        <begin position="21"/>
        <end position="39"/>
    </location>
</feature>
<keyword evidence="1" id="KW-0472">Membrane</keyword>
<dbReference type="EMBL" id="WEGJ01000003">
    <property type="protein sequence ID" value="MQY11391.1"/>
    <property type="molecule type" value="Genomic_DNA"/>
</dbReference>
<dbReference type="AlphaFoldDB" id="A0A7K0CD55"/>
<feature type="transmembrane region" description="Helical" evidence="1">
    <location>
        <begin position="303"/>
        <end position="323"/>
    </location>
</feature>
<dbReference type="RefSeq" id="WP_153450651.1">
    <property type="nucleotide sequence ID" value="NZ_WEGJ01000003.1"/>
</dbReference>
<gene>
    <name evidence="2" type="ORF">SRB5_15070</name>
</gene>
<sequence length="383" mass="40743">MTQMAARRPDEPHRVATPLELLFDLVFVVAVAQAAEGLHHAVAGHHTGDGILGFVMAFFAIWWAWMNFTWFASAYDTDDVPYRLAVFVQMTGALVIAAGVPRAMDGQDFGIVTLGYVIMRLAAVPQWLRAAAGDPERRTTCLRYAVGIAVLQVGWVARLALPDTAGTYGFLVLIVAELMVPWYAERGTLTTWHPHHIAERYGLFTIIVLGESILAAAFAVQGALDDEVHIRDLATTAGGGLLIVFSMWWLYFSADSHGLLTSLRASLSWGYGHYAIFASAAAVGAGLALAVDQAGGGSEVSDTTAAAMLTVPVAVFVLAVWALHLRPHHAGHRHAALFPAAAALILAATWTGQPVLVAGLVLAAAVTVSRLTTTRTSVQDAAG</sequence>
<dbReference type="PANTHER" id="PTHR36840:SF1">
    <property type="entry name" value="BLL5714 PROTEIN"/>
    <property type="match status" value="1"/>
</dbReference>
<keyword evidence="1" id="KW-1133">Transmembrane helix</keyword>
<proteinExistence type="predicted"/>
<feature type="transmembrane region" description="Helical" evidence="1">
    <location>
        <begin position="109"/>
        <end position="128"/>
    </location>
</feature>